<dbReference type="Gene3D" id="3.30.420.40">
    <property type="match status" value="2"/>
</dbReference>
<reference evidence="5 6" key="1">
    <citation type="submission" date="2019-10" db="EMBL/GenBank/DDBJ databases">
        <title>Nocardia macrotermitis sp. nov. and Nocardia aurantia sp. nov., isolated from the gut of fungus growing-termite Macrotermes natalensis.</title>
        <authorList>
            <person name="Benndorf R."/>
            <person name="Schwitalla J."/>
            <person name="Martin K."/>
            <person name="De Beer W."/>
            <person name="Kaster A.-K."/>
            <person name="Vollmers J."/>
            <person name="Poulsen M."/>
            <person name="Beemelmanns C."/>
        </authorList>
    </citation>
    <scope>NUCLEOTIDE SEQUENCE [LARGE SCALE GENOMIC DNA]</scope>
    <source>
        <strain evidence="5 6">RB20</strain>
    </source>
</reference>
<dbReference type="InterPro" id="IPR043129">
    <property type="entry name" value="ATPase_NBD"/>
</dbReference>
<feature type="compositionally biased region" description="Polar residues" evidence="4">
    <location>
        <begin position="526"/>
        <end position="541"/>
    </location>
</feature>
<evidence type="ECO:0000256" key="3">
    <source>
        <dbReference type="ARBA" id="ARBA00023186"/>
    </source>
</evidence>
<dbReference type="OrthoDB" id="5173286at2"/>
<dbReference type="Pfam" id="PF00012">
    <property type="entry name" value="HSP70"/>
    <property type="match status" value="1"/>
</dbReference>
<gene>
    <name evidence="5" type="primary">hscA_5</name>
    <name evidence="5" type="ORF">NRB20_71890</name>
</gene>
<dbReference type="AlphaFoldDB" id="A0A7K0DE23"/>
<evidence type="ECO:0000313" key="5">
    <source>
        <dbReference type="EMBL" id="MQY24056.1"/>
    </source>
</evidence>
<keyword evidence="6" id="KW-1185">Reference proteome</keyword>
<dbReference type="GO" id="GO:0140662">
    <property type="term" value="F:ATP-dependent protein folding chaperone"/>
    <property type="evidence" value="ECO:0007669"/>
    <property type="project" value="InterPro"/>
</dbReference>
<dbReference type="InterPro" id="IPR013126">
    <property type="entry name" value="Hsp_70_fam"/>
</dbReference>
<keyword evidence="1" id="KW-0547">Nucleotide-binding</keyword>
<accession>A0A7K0DE23</accession>
<keyword evidence="2" id="KW-0067">ATP-binding</keyword>
<organism evidence="5 6">
    <name type="scientific">Nocardia macrotermitis</name>
    <dbReference type="NCBI Taxonomy" id="2585198"/>
    <lineage>
        <taxon>Bacteria</taxon>
        <taxon>Bacillati</taxon>
        <taxon>Actinomycetota</taxon>
        <taxon>Actinomycetes</taxon>
        <taxon>Mycobacteriales</taxon>
        <taxon>Nocardiaceae</taxon>
        <taxon>Nocardia</taxon>
    </lineage>
</organism>
<proteinExistence type="predicted"/>
<dbReference type="RefSeq" id="WP_153415795.1">
    <property type="nucleotide sequence ID" value="NZ_WEGK01000026.1"/>
</dbReference>
<dbReference type="PANTHER" id="PTHR42749:SF1">
    <property type="entry name" value="CELL SHAPE-DETERMINING PROTEIN MREB"/>
    <property type="match status" value="1"/>
</dbReference>
<sequence>MTQDLTLGITAGSSQTVAVTATDAGRTDRLTVRTGPTAPGLDPDLARTLPARVGDPVDIRTDDGRALAPADLLAEAIAATVRDVDPASTVAAFPGWWSTHAVQTQRDALDRADLSDVVLVPEPAAAVHWAATTHDIAEGTTVVVYDLGATGVTVSLADTGRGGGPRGESLRSTSVAGDEFDLLIMRYVLANAVGDNDFDPFDPAVEQELAIVRQRSRNAKEILSANTATSVPVRLPGVSREVRLVRDEIEDLLRLPLLSSVGLIGEAMRRAGVDRDAVGHILLTGGGASIPLVTELISTEFGIPVLAAQDPAHTSASGAALLAAELLAEAAVPETVMPSGELLVDSAAALPDVTKTPVLPELPKDTGPERSSSRRRVILIAAAAIAAATLATGTLALGTTTPTTSSPATVSNTTTASNSTTPNPASGGAVASAAPRGAGTSGGTTTSAVPGSTIAPAAPAANSATTRNGITPTAANPAPTAGATAQQQPQSPAPQGNSTQPPNSAAQPPVTVITAPTIPAIPTAPLGNSSTNPLNQTGNTLGTVLQVPGKILPQTGK</sequence>
<comment type="caution">
    <text evidence="5">The sequence shown here is derived from an EMBL/GenBank/DDBJ whole genome shotgun (WGS) entry which is preliminary data.</text>
</comment>
<keyword evidence="3" id="KW-0143">Chaperone</keyword>
<dbReference type="EMBL" id="WEGK01000026">
    <property type="protein sequence ID" value="MQY24056.1"/>
    <property type="molecule type" value="Genomic_DNA"/>
</dbReference>
<evidence type="ECO:0000256" key="1">
    <source>
        <dbReference type="ARBA" id="ARBA00022741"/>
    </source>
</evidence>
<dbReference type="SUPFAM" id="SSF53067">
    <property type="entry name" value="Actin-like ATPase domain"/>
    <property type="match status" value="1"/>
</dbReference>
<dbReference type="Gene3D" id="3.90.640.10">
    <property type="entry name" value="Actin, Chain A, domain 4"/>
    <property type="match status" value="1"/>
</dbReference>
<evidence type="ECO:0000313" key="6">
    <source>
        <dbReference type="Proteomes" id="UP000438448"/>
    </source>
</evidence>
<dbReference type="Proteomes" id="UP000438448">
    <property type="component" value="Unassembled WGS sequence"/>
</dbReference>
<feature type="compositionally biased region" description="Low complexity" evidence="4">
    <location>
        <begin position="471"/>
        <end position="498"/>
    </location>
</feature>
<feature type="compositionally biased region" description="Low complexity" evidence="4">
    <location>
        <begin position="399"/>
        <end position="461"/>
    </location>
</feature>
<protein>
    <submittedName>
        <fullName evidence="5">Chaperone protein HscA</fullName>
    </submittedName>
</protein>
<name>A0A7K0DE23_9NOCA</name>
<dbReference type="PANTHER" id="PTHR42749">
    <property type="entry name" value="CELL SHAPE-DETERMINING PROTEIN MREB"/>
    <property type="match status" value="1"/>
</dbReference>
<dbReference type="GO" id="GO:0005524">
    <property type="term" value="F:ATP binding"/>
    <property type="evidence" value="ECO:0007669"/>
    <property type="project" value="UniProtKB-KW"/>
</dbReference>
<feature type="region of interest" description="Disordered" evidence="4">
    <location>
        <begin position="521"/>
        <end position="541"/>
    </location>
</feature>
<feature type="region of interest" description="Disordered" evidence="4">
    <location>
        <begin position="399"/>
        <end position="509"/>
    </location>
</feature>
<evidence type="ECO:0000256" key="2">
    <source>
        <dbReference type="ARBA" id="ARBA00022840"/>
    </source>
</evidence>
<evidence type="ECO:0000256" key="4">
    <source>
        <dbReference type="SAM" id="MobiDB-lite"/>
    </source>
</evidence>